<gene>
    <name evidence="1" type="ORF">J2Z28_005697</name>
</gene>
<reference evidence="1 2" key="1">
    <citation type="submission" date="2021-03" db="EMBL/GenBank/DDBJ databases">
        <title>Genomic Encyclopedia of Type Strains, Phase IV (KMG-IV): sequencing the most valuable type-strain genomes for metagenomic binning, comparative biology and taxonomic classification.</title>
        <authorList>
            <person name="Goeker M."/>
        </authorList>
    </citation>
    <scope>NUCLEOTIDE SEQUENCE [LARGE SCALE GENOMIC DNA]</scope>
    <source>
        <strain evidence="1 2">DSM 21292</strain>
    </source>
</reference>
<evidence type="ECO:0000313" key="1">
    <source>
        <dbReference type="EMBL" id="MBP2249003.1"/>
    </source>
</evidence>
<evidence type="ECO:0000313" key="2">
    <source>
        <dbReference type="Proteomes" id="UP000810207"/>
    </source>
</evidence>
<organism evidence="1 2">
    <name type="scientific">Paenibacillus xylanexedens</name>
    <dbReference type="NCBI Taxonomy" id="528191"/>
    <lineage>
        <taxon>Bacteria</taxon>
        <taxon>Bacillati</taxon>
        <taxon>Bacillota</taxon>
        <taxon>Bacilli</taxon>
        <taxon>Bacillales</taxon>
        <taxon>Paenibacillaceae</taxon>
        <taxon>Paenibacillus</taxon>
    </lineage>
</organism>
<dbReference type="Proteomes" id="UP000810207">
    <property type="component" value="Unassembled WGS sequence"/>
</dbReference>
<sequence>MIRVGYKKIDKSCESPFPAWWDGLFAQYYTSEKYGLI</sequence>
<dbReference type="EMBL" id="JAGIKV010000031">
    <property type="protein sequence ID" value="MBP2249003.1"/>
    <property type="molecule type" value="Genomic_DNA"/>
</dbReference>
<proteinExistence type="predicted"/>
<accession>A0ABS4S1J4</accession>
<protein>
    <submittedName>
        <fullName evidence="1">Uncharacterized protein</fullName>
    </submittedName>
</protein>
<comment type="caution">
    <text evidence="1">The sequence shown here is derived from an EMBL/GenBank/DDBJ whole genome shotgun (WGS) entry which is preliminary data.</text>
</comment>
<name>A0ABS4S1J4_PAEXY</name>
<keyword evidence="2" id="KW-1185">Reference proteome</keyword>